<keyword evidence="2" id="KW-1133">Transmembrane helix</keyword>
<sequence>MTTSTRPPRQAGPRDETPAPAAPPMAATRHLCAGTYLDEEFCRLALREVYDQPRRLVAPSYGFDLGTVLGHARRAGRANLIRDAVVTAAFAIAFFSIIGIPAVLAVGSGLLLLQWAVMLWRITVTVVHLLRAGDYAGLLRIRFRIFLVSGVTAVAFFLAVTVLPLVGVAVLGAMFATNAGAGDADVTTVMLLLQGSVYGLIAAVLVGALGTGIWRQQQLEHLAPGMVPEPPAPAPRYEEIYQEQQGNVTVFAGPRPFVGSGEDTGTWGTALRLLRADRDPLHPTPERQRIFNRLPFTTDELLRAVRGRVEALAHQSDPAHRLPGLAVEHRVFMAGSEIAAAEFRPALPAAEVAALVADPTRPARLFLAFRVVSWDGQLVTNVYVHCALHGNTLYLEVSCWALPPCKWAYRIVDDVRGTGPFAFIRAAVHSLADMPRMVGRAPLNLARLALDKIGNASTGGGGARSRRYDYGAAVSVREAGSDEFLEHSLHWHDVQKYTRIIERQVVAAVYDFLDEHDVDLSEFRMRAMNILNTGVWHSGKGDVNMGGGNLFGAGPATPGQPGRGERS</sequence>
<name>A0A9Q9MI86_9ACTN</name>
<feature type="transmembrane region" description="Helical" evidence="2">
    <location>
        <begin position="112"/>
        <end position="133"/>
    </location>
</feature>
<evidence type="ECO:0000313" key="4">
    <source>
        <dbReference type="Proteomes" id="UP001058003"/>
    </source>
</evidence>
<dbReference type="AlphaFoldDB" id="A0A9Q9MI86"/>
<feature type="transmembrane region" description="Helical" evidence="2">
    <location>
        <begin position="84"/>
        <end position="106"/>
    </location>
</feature>
<organism evidence="3 4">
    <name type="scientific">Dactylosporangium aurantiacum</name>
    <dbReference type="NCBI Taxonomy" id="35754"/>
    <lineage>
        <taxon>Bacteria</taxon>
        <taxon>Bacillati</taxon>
        <taxon>Actinomycetota</taxon>
        <taxon>Actinomycetes</taxon>
        <taxon>Micromonosporales</taxon>
        <taxon>Micromonosporaceae</taxon>
        <taxon>Dactylosporangium</taxon>
    </lineage>
</organism>
<keyword evidence="2" id="KW-0812">Transmembrane</keyword>
<dbReference type="RefSeq" id="WP_162189882.1">
    <property type="nucleotide sequence ID" value="NZ_CP073767.1"/>
</dbReference>
<evidence type="ECO:0000256" key="1">
    <source>
        <dbReference type="SAM" id="MobiDB-lite"/>
    </source>
</evidence>
<feature type="region of interest" description="Disordered" evidence="1">
    <location>
        <begin position="547"/>
        <end position="567"/>
    </location>
</feature>
<keyword evidence="2" id="KW-0472">Membrane</keyword>
<dbReference type="KEGG" id="daur:Daura_43945"/>
<dbReference type="EMBL" id="CP073767">
    <property type="protein sequence ID" value="UWZ53426.1"/>
    <property type="molecule type" value="Genomic_DNA"/>
</dbReference>
<feature type="region of interest" description="Disordered" evidence="1">
    <location>
        <begin position="1"/>
        <end position="24"/>
    </location>
</feature>
<feature type="transmembrane region" description="Helical" evidence="2">
    <location>
        <begin position="195"/>
        <end position="214"/>
    </location>
</feature>
<reference evidence="3" key="1">
    <citation type="submission" date="2021-04" db="EMBL/GenBank/DDBJ databases">
        <title>Dactylosporangium aurantiacum NRRL B-8018 full assembly.</title>
        <authorList>
            <person name="Hartkoorn R.C."/>
            <person name="Beaudoing E."/>
            <person name="Hot D."/>
        </authorList>
    </citation>
    <scope>NUCLEOTIDE SEQUENCE</scope>
    <source>
        <strain evidence="3">NRRL B-8018</strain>
    </source>
</reference>
<dbReference type="Proteomes" id="UP001058003">
    <property type="component" value="Chromosome"/>
</dbReference>
<feature type="transmembrane region" description="Helical" evidence="2">
    <location>
        <begin position="145"/>
        <end position="175"/>
    </location>
</feature>
<accession>A0A9Q9MI86</accession>
<gene>
    <name evidence="3" type="ORF">Daura_43945</name>
</gene>
<keyword evidence="4" id="KW-1185">Reference proteome</keyword>
<proteinExistence type="predicted"/>
<protein>
    <submittedName>
        <fullName evidence="3">Uncharacterized protein</fullName>
    </submittedName>
</protein>
<evidence type="ECO:0000256" key="2">
    <source>
        <dbReference type="SAM" id="Phobius"/>
    </source>
</evidence>
<evidence type="ECO:0000313" key="3">
    <source>
        <dbReference type="EMBL" id="UWZ53426.1"/>
    </source>
</evidence>